<accession>A0A7Z7NJ61</accession>
<dbReference type="AlphaFoldDB" id="A0A7Z7NJ61"/>
<protein>
    <submittedName>
        <fullName evidence="2">Uncharacterized protein</fullName>
    </submittedName>
</protein>
<evidence type="ECO:0000313" key="3">
    <source>
        <dbReference type="Proteomes" id="UP000234345"/>
    </source>
</evidence>
<feature type="transmembrane region" description="Helical" evidence="1">
    <location>
        <begin position="20"/>
        <end position="44"/>
    </location>
</feature>
<dbReference type="EMBL" id="OCZC01000088">
    <property type="protein sequence ID" value="SOO26841.1"/>
    <property type="molecule type" value="Genomic_DNA"/>
</dbReference>
<keyword evidence="1" id="KW-0472">Membrane</keyword>
<sequence>MSTQLCEPVFWTLCERQEAWQVWAALLQALLAGAAIWFAARLAVNQERRAVSRRTDVFLKRIEQAALIAAQIKTFFLGNPGEEARDSLYSKQAKTFEMFAQSLRAVPLENIVDARLLHPLHNAALACENVVDLLRNPPPNRLEEVQKWEKALDEAQYALSESHRSAFIVAAEFTSISMSTRAKRWIRYLRMTIARKFAALQE</sequence>
<name>A0A7Z7NJ61_XANCH</name>
<dbReference type="RefSeq" id="WP_040965625.1">
    <property type="nucleotide sequence ID" value="NZ_JSEU02000002.1"/>
</dbReference>
<evidence type="ECO:0000313" key="2">
    <source>
        <dbReference type="EMBL" id="SOO26841.1"/>
    </source>
</evidence>
<evidence type="ECO:0000256" key="1">
    <source>
        <dbReference type="SAM" id="Phobius"/>
    </source>
</evidence>
<comment type="caution">
    <text evidence="2">The sequence shown here is derived from an EMBL/GenBank/DDBJ whole genome shotgun (WGS) entry which is preliminary data.</text>
</comment>
<gene>
    <name evidence="2" type="ORF">XFF6991_60025</name>
</gene>
<keyword evidence="1" id="KW-1133">Transmembrane helix</keyword>
<proteinExistence type="predicted"/>
<reference evidence="2 3" key="1">
    <citation type="submission" date="2017-10" db="EMBL/GenBank/DDBJ databases">
        <authorList>
            <person name="Regsiter A."/>
            <person name="William W."/>
        </authorList>
    </citation>
    <scope>NUCLEOTIDE SEQUENCE [LARGE SCALE GENOMIC DNA]</scope>
    <source>
        <strain evidence="2 3">CFBP6991</strain>
    </source>
</reference>
<dbReference type="Proteomes" id="UP000234345">
    <property type="component" value="Unassembled WGS sequence"/>
</dbReference>
<organism evidence="2 3">
    <name type="scientific">Xanthomonas campestris pv. phaseoli</name>
    <dbReference type="NCBI Taxonomy" id="317013"/>
    <lineage>
        <taxon>Bacteria</taxon>
        <taxon>Pseudomonadati</taxon>
        <taxon>Pseudomonadota</taxon>
        <taxon>Gammaproteobacteria</taxon>
        <taxon>Lysobacterales</taxon>
        <taxon>Lysobacteraceae</taxon>
        <taxon>Xanthomonas</taxon>
    </lineage>
</organism>
<keyword evidence="1" id="KW-0812">Transmembrane</keyword>